<keyword evidence="8" id="KW-1133">Transmembrane helix</keyword>
<sequence>MARFTEYFIPDELADENGIERRRAQIGVKTAYTVVFWAFLAAVISGSGGSIHAAIGLVLCGTTVATAPFVLRSTGRMDIAGHLIVTPIYILLFWLIHQNGGLLAPAIVWPAMIPLLATLFQGRRTGKVWLWVIIASWVAVLIGALTGYDYPTQLPPKVATVQRGISLVGLAVTAFVVLRLKDDLQTWLTEELRHKEAETRAVLETAPDGIVTVDLDGTVLTANEAAARIFERDPEAMLGQDIRQLVSSLDSEALAHAHASEVFGESTEHTGRRGDEAFPAEIAFGSLEDRTILVLRDITERKRAEQEIRDARDAAIEANQAKSAFLANMSHELRTPLNAVIGYSEMIKEEIEFMREDGAEGAEAAANFLPDLTRIRSAGTHLLALINDILDLSKIEAGKMTIHVEMFEIAELVEDIRSTIVPLADKNNNTLTVEVSDELRYMNSDATKVRQILFNLLSNACKFTSDGTITMRVRPDEAYDKVVCEIEDTGVGMSQEQLAKIFEAFTQADASTTREFGGTGLGLTITRHFCALLEGEIDVESTLGEGSTFTVRLAANLGAGDLEQPDADVPQTLEEISRPADPDSQTVLVIDDDATMRDLLRRVLEREGFAVASAASGSEGLLLAEQLQPDVITLDVMMPSMDGWTLLSKLKEHPELADIPVIMVTMVAESARGYALGADHYMVKPVDRKRLVDILHSYRTSSDQAGHALLVEDDEPTRNLLRRTLEGDGWAVVEAENGQEGLDRLATIDPDLVLLDLMMPQMDGFEFLHEFRSRDAYCNVPVIVVTAKELTEDEEERLRRGTSEILSKGGSRGLGDGQDQLITQIRRHVRRAVKSRQRPANTPASKRNPALTE</sequence>
<keyword evidence="8" id="KW-0472">Membrane</keyword>
<dbReference type="PROSITE" id="PS50109">
    <property type="entry name" value="HIS_KIN"/>
    <property type="match status" value="1"/>
</dbReference>
<dbReference type="Gene3D" id="3.40.50.2300">
    <property type="match status" value="2"/>
</dbReference>
<dbReference type="PRINTS" id="PR00344">
    <property type="entry name" value="BCTRLSENSOR"/>
</dbReference>
<dbReference type="Pfam" id="PF00072">
    <property type="entry name" value="Response_reg"/>
    <property type="match status" value="2"/>
</dbReference>
<evidence type="ECO:0000259" key="11">
    <source>
        <dbReference type="PROSITE" id="PS50112"/>
    </source>
</evidence>
<evidence type="ECO:0000256" key="5">
    <source>
        <dbReference type="ARBA" id="ARBA00022777"/>
    </source>
</evidence>
<proteinExistence type="predicted"/>
<feature type="modified residue" description="4-aspartylphosphate" evidence="6">
    <location>
        <position position="635"/>
    </location>
</feature>
<evidence type="ECO:0000256" key="8">
    <source>
        <dbReference type="SAM" id="Phobius"/>
    </source>
</evidence>
<evidence type="ECO:0000256" key="7">
    <source>
        <dbReference type="SAM" id="MobiDB-lite"/>
    </source>
</evidence>
<evidence type="ECO:0000256" key="6">
    <source>
        <dbReference type="PROSITE-ProRule" id="PRU00169"/>
    </source>
</evidence>
<dbReference type="FunFam" id="3.30.565.10:FF:000010">
    <property type="entry name" value="Sensor histidine kinase RcsC"/>
    <property type="match status" value="1"/>
</dbReference>
<dbReference type="CDD" id="cd16922">
    <property type="entry name" value="HATPase_EvgS-ArcB-TorS-like"/>
    <property type="match status" value="1"/>
</dbReference>
<evidence type="ECO:0000313" key="13">
    <source>
        <dbReference type="Proteomes" id="UP000315995"/>
    </source>
</evidence>
<keyword evidence="8" id="KW-0812">Transmembrane</keyword>
<feature type="transmembrane region" description="Helical" evidence="8">
    <location>
        <begin position="51"/>
        <end position="71"/>
    </location>
</feature>
<dbReference type="InterPro" id="IPR003594">
    <property type="entry name" value="HATPase_dom"/>
</dbReference>
<evidence type="ECO:0000259" key="10">
    <source>
        <dbReference type="PROSITE" id="PS50110"/>
    </source>
</evidence>
<dbReference type="NCBIfam" id="TIGR00229">
    <property type="entry name" value="sensory_box"/>
    <property type="match status" value="1"/>
</dbReference>
<dbReference type="CDD" id="cd17574">
    <property type="entry name" value="REC_OmpR"/>
    <property type="match status" value="2"/>
</dbReference>
<reference evidence="12 13" key="1">
    <citation type="submission" date="2019-06" db="EMBL/GenBank/DDBJ databases">
        <title>Persicimonas caeni gen. nov., sp. nov., a predatory bacterium isolated from solar saltern.</title>
        <authorList>
            <person name="Wang S."/>
        </authorList>
    </citation>
    <scope>NUCLEOTIDE SEQUENCE [LARGE SCALE GENOMIC DNA]</scope>
    <source>
        <strain evidence="12 13">YN101</strain>
    </source>
</reference>
<accession>A0A4Y6PQE7</accession>
<keyword evidence="4" id="KW-0808">Transferase</keyword>
<dbReference type="SMART" id="SM00387">
    <property type="entry name" value="HATPase_c"/>
    <property type="match status" value="1"/>
</dbReference>
<dbReference type="InterPro" id="IPR011006">
    <property type="entry name" value="CheY-like_superfamily"/>
</dbReference>
<dbReference type="GO" id="GO:0009927">
    <property type="term" value="F:histidine phosphotransfer kinase activity"/>
    <property type="evidence" value="ECO:0007669"/>
    <property type="project" value="TreeGrafter"/>
</dbReference>
<feature type="domain" description="Response regulatory" evidence="10">
    <location>
        <begin position="707"/>
        <end position="823"/>
    </location>
</feature>
<keyword evidence="3 6" id="KW-0597">Phosphoprotein</keyword>
<evidence type="ECO:0000256" key="1">
    <source>
        <dbReference type="ARBA" id="ARBA00000085"/>
    </source>
</evidence>
<feature type="domain" description="Response regulatory" evidence="10">
    <location>
        <begin position="586"/>
        <end position="699"/>
    </location>
</feature>
<dbReference type="InterPro" id="IPR036890">
    <property type="entry name" value="HATPase_C_sf"/>
</dbReference>
<dbReference type="GO" id="GO:0006355">
    <property type="term" value="P:regulation of DNA-templated transcription"/>
    <property type="evidence" value="ECO:0007669"/>
    <property type="project" value="InterPro"/>
</dbReference>
<dbReference type="Gene3D" id="1.10.287.130">
    <property type="match status" value="1"/>
</dbReference>
<organism evidence="12 13">
    <name type="scientific">Persicimonas caeni</name>
    <dbReference type="NCBI Taxonomy" id="2292766"/>
    <lineage>
        <taxon>Bacteria</taxon>
        <taxon>Deltaproteobacteria</taxon>
        <taxon>Bradymonadales</taxon>
        <taxon>Bradymonadaceae</taxon>
        <taxon>Persicimonas</taxon>
    </lineage>
</organism>
<evidence type="ECO:0000256" key="3">
    <source>
        <dbReference type="ARBA" id="ARBA00022553"/>
    </source>
</evidence>
<dbReference type="SUPFAM" id="SSF55785">
    <property type="entry name" value="PYP-like sensor domain (PAS domain)"/>
    <property type="match status" value="1"/>
</dbReference>
<dbReference type="SMART" id="SM00091">
    <property type="entry name" value="PAS"/>
    <property type="match status" value="1"/>
</dbReference>
<evidence type="ECO:0000259" key="9">
    <source>
        <dbReference type="PROSITE" id="PS50109"/>
    </source>
</evidence>
<keyword evidence="13" id="KW-1185">Reference proteome</keyword>
<keyword evidence="5" id="KW-0418">Kinase</keyword>
<feature type="modified residue" description="4-aspartylphosphate" evidence="6">
    <location>
        <position position="756"/>
    </location>
</feature>
<dbReference type="InterPro" id="IPR013767">
    <property type="entry name" value="PAS_fold"/>
</dbReference>
<feature type="transmembrane region" description="Helical" evidence="8">
    <location>
        <begin position="26"/>
        <end position="45"/>
    </location>
</feature>
<dbReference type="Pfam" id="PF00512">
    <property type="entry name" value="HisKA"/>
    <property type="match status" value="1"/>
</dbReference>
<feature type="transmembrane region" description="Helical" evidence="8">
    <location>
        <begin position="128"/>
        <end position="148"/>
    </location>
</feature>
<dbReference type="SMART" id="SM00388">
    <property type="entry name" value="HisKA"/>
    <property type="match status" value="1"/>
</dbReference>
<feature type="domain" description="PAS" evidence="11">
    <location>
        <begin position="195"/>
        <end position="254"/>
    </location>
</feature>
<evidence type="ECO:0000313" key="12">
    <source>
        <dbReference type="EMBL" id="QDG50562.1"/>
    </source>
</evidence>
<dbReference type="CDD" id="cd00082">
    <property type="entry name" value="HisKA"/>
    <property type="match status" value="1"/>
</dbReference>
<dbReference type="InterPro" id="IPR000014">
    <property type="entry name" value="PAS"/>
</dbReference>
<dbReference type="InterPro" id="IPR035965">
    <property type="entry name" value="PAS-like_dom_sf"/>
</dbReference>
<dbReference type="InterPro" id="IPR003661">
    <property type="entry name" value="HisK_dim/P_dom"/>
</dbReference>
<dbReference type="GO" id="GO:0000155">
    <property type="term" value="F:phosphorelay sensor kinase activity"/>
    <property type="evidence" value="ECO:0007669"/>
    <property type="project" value="InterPro"/>
</dbReference>
<dbReference type="SUPFAM" id="SSF52172">
    <property type="entry name" value="CheY-like"/>
    <property type="match status" value="2"/>
</dbReference>
<dbReference type="AlphaFoldDB" id="A0A4Y6PQE7"/>
<dbReference type="PROSITE" id="PS50112">
    <property type="entry name" value="PAS"/>
    <property type="match status" value="1"/>
</dbReference>
<feature type="transmembrane region" description="Helical" evidence="8">
    <location>
        <begin position="78"/>
        <end position="96"/>
    </location>
</feature>
<gene>
    <name evidence="12" type="ORF">FIV42_07390</name>
</gene>
<feature type="compositionally biased region" description="Basic residues" evidence="7">
    <location>
        <begin position="825"/>
        <end position="837"/>
    </location>
</feature>
<dbReference type="PROSITE" id="PS50110">
    <property type="entry name" value="RESPONSE_REGULATORY"/>
    <property type="match status" value="2"/>
</dbReference>
<dbReference type="InterPro" id="IPR001789">
    <property type="entry name" value="Sig_transdc_resp-reg_receiver"/>
</dbReference>
<dbReference type="CDD" id="cd00130">
    <property type="entry name" value="PAS"/>
    <property type="match status" value="1"/>
</dbReference>
<dbReference type="Pfam" id="PF00989">
    <property type="entry name" value="PAS"/>
    <property type="match status" value="1"/>
</dbReference>
<dbReference type="EC" id="2.7.13.3" evidence="2"/>
<comment type="catalytic activity">
    <reaction evidence="1">
        <text>ATP + protein L-histidine = ADP + protein N-phospho-L-histidine.</text>
        <dbReference type="EC" id="2.7.13.3"/>
    </reaction>
</comment>
<dbReference type="Gene3D" id="3.30.450.20">
    <property type="entry name" value="PAS domain"/>
    <property type="match status" value="1"/>
</dbReference>
<dbReference type="InterPro" id="IPR005467">
    <property type="entry name" value="His_kinase_dom"/>
</dbReference>
<accession>A0A5B8Y5Z1</accession>
<dbReference type="Pfam" id="PF02518">
    <property type="entry name" value="HATPase_c"/>
    <property type="match status" value="1"/>
</dbReference>
<dbReference type="SUPFAM" id="SSF55874">
    <property type="entry name" value="ATPase domain of HSP90 chaperone/DNA topoisomerase II/histidine kinase"/>
    <property type="match status" value="1"/>
</dbReference>
<dbReference type="PANTHER" id="PTHR43047:SF72">
    <property type="entry name" value="OSMOSENSING HISTIDINE PROTEIN KINASE SLN1"/>
    <property type="match status" value="1"/>
</dbReference>
<name>A0A4Y6PQE7_PERCE</name>
<dbReference type="SUPFAM" id="SSF47384">
    <property type="entry name" value="Homodimeric domain of signal transducing histidine kinase"/>
    <property type="match status" value="1"/>
</dbReference>
<dbReference type="Proteomes" id="UP000315995">
    <property type="component" value="Chromosome"/>
</dbReference>
<feature type="domain" description="Histidine kinase" evidence="9">
    <location>
        <begin position="328"/>
        <end position="557"/>
    </location>
</feature>
<evidence type="ECO:0000256" key="4">
    <source>
        <dbReference type="ARBA" id="ARBA00022679"/>
    </source>
</evidence>
<evidence type="ECO:0000256" key="2">
    <source>
        <dbReference type="ARBA" id="ARBA00012438"/>
    </source>
</evidence>
<feature type="transmembrane region" description="Helical" evidence="8">
    <location>
        <begin position="102"/>
        <end position="121"/>
    </location>
</feature>
<dbReference type="PANTHER" id="PTHR43047">
    <property type="entry name" value="TWO-COMPONENT HISTIDINE PROTEIN KINASE"/>
    <property type="match status" value="1"/>
</dbReference>
<dbReference type="Gene3D" id="3.30.565.10">
    <property type="entry name" value="Histidine kinase-like ATPase, C-terminal domain"/>
    <property type="match status" value="1"/>
</dbReference>
<dbReference type="InterPro" id="IPR004358">
    <property type="entry name" value="Sig_transdc_His_kin-like_C"/>
</dbReference>
<protein>
    <recommendedName>
        <fullName evidence="2">histidine kinase</fullName>
        <ecNumber evidence="2">2.7.13.3</ecNumber>
    </recommendedName>
</protein>
<dbReference type="OrthoDB" id="9761634at2"/>
<dbReference type="EMBL" id="CP041186">
    <property type="protein sequence ID" value="QDG50562.1"/>
    <property type="molecule type" value="Genomic_DNA"/>
</dbReference>
<dbReference type="SMART" id="SM00448">
    <property type="entry name" value="REC"/>
    <property type="match status" value="2"/>
</dbReference>
<feature type="region of interest" description="Disordered" evidence="7">
    <location>
        <begin position="797"/>
        <end position="853"/>
    </location>
</feature>
<dbReference type="InterPro" id="IPR036097">
    <property type="entry name" value="HisK_dim/P_sf"/>
</dbReference>
<dbReference type="RefSeq" id="WP_141197054.1">
    <property type="nucleotide sequence ID" value="NZ_CP041186.1"/>
</dbReference>
<dbReference type="GO" id="GO:0005886">
    <property type="term" value="C:plasma membrane"/>
    <property type="evidence" value="ECO:0007669"/>
    <property type="project" value="TreeGrafter"/>
</dbReference>